<dbReference type="EMBL" id="KV454011">
    <property type="protein sequence ID" value="ODV97782.1"/>
    <property type="molecule type" value="Genomic_DNA"/>
</dbReference>
<dbReference type="InterPro" id="IPR040079">
    <property type="entry name" value="Glutathione_S-Trfase"/>
</dbReference>
<feature type="domain" description="GST C-terminal" evidence="3">
    <location>
        <begin position="107"/>
        <end position="229"/>
    </location>
</feature>
<dbReference type="InterPro" id="IPR010987">
    <property type="entry name" value="Glutathione-S-Trfase_C-like"/>
</dbReference>
<protein>
    <recommendedName>
        <fullName evidence="6">Glutathione S-transferase</fullName>
    </recommendedName>
</protein>
<evidence type="ECO:0008006" key="6">
    <source>
        <dbReference type="Google" id="ProtNLM"/>
    </source>
</evidence>
<name>A0A1E4U1B6_PACTA</name>
<sequence length="229" mass="26224">MPATYISDTTKFPEGLTLLTSPTPNGYKVTLLLELLKLPYHVKSINLSSNEQKEDWFLKLNPNGKIPVLLNVGKDGEIIDAVSESAAILIYLADKFDKDFKYHYAASDPHYYEELGWIFFQMASLGPNQGQLHHFLNYAPEKVPYGIKRFTDEVNRLYGVLDEQLKRSGTGYIVGNKFSLADLLTWPWVFRHEFAHIDLDKFPNVKKWFEKISELEATKIAITIPPKKA</sequence>
<dbReference type="Pfam" id="PF13409">
    <property type="entry name" value="GST_N_2"/>
    <property type="match status" value="1"/>
</dbReference>
<dbReference type="PROSITE" id="PS50404">
    <property type="entry name" value="GST_NTER"/>
    <property type="match status" value="1"/>
</dbReference>
<accession>A0A1E4U1B6</accession>
<dbReference type="PROSITE" id="PS50405">
    <property type="entry name" value="GST_CTER"/>
    <property type="match status" value="1"/>
</dbReference>
<organism evidence="4 5">
    <name type="scientific">Pachysolen tannophilus NRRL Y-2460</name>
    <dbReference type="NCBI Taxonomy" id="669874"/>
    <lineage>
        <taxon>Eukaryota</taxon>
        <taxon>Fungi</taxon>
        <taxon>Dikarya</taxon>
        <taxon>Ascomycota</taxon>
        <taxon>Saccharomycotina</taxon>
        <taxon>Pichiomycetes</taxon>
        <taxon>Pachysolenaceae</taxon>
        <taxon>Pachysolen</taxon>
    </lineage>
</organism>
<dbReference type="SFLD" id="SFLDG00358">
    <property type="entry name" value="Main_(cytGST)"/>
    <property type="match status" value="1"/>
</dbReference>
<dbReference type="SUPFAM" id="SSF52833">
    <property type="entry name" value="Thioredoxin-like"/>
    <property type="match status" value="1"/>
</dbReference>
<dbReference type="InterPro" id="IPR036249">
    <property type="entry name" value="Thioredoxin-like_sf"/>
</dbReference>
<evidence type="ECO:0000256" key="1">
    <source>
        <dbReference type="ARBA" id="ARBA00007409"/>
    </source>
</evidence>
<dbReference type="InterPro" id="IPR036282">
    <property type="entry name" value="Glutathione-S-Trfase_C_sf"/>
</dbReference>
<dbReference type="Pfam" id="PF00043">
    <property type="entry name" value="GST_C"/>
    <property type="match status" value="1"/>
</dbReference>
<evidence type="ECO:0000313" key="4">
    <source>
        <dbReference type="EMBL" id="ODV97782.1"/>
    </source>
</evidence>
<comment type="similarity">
    <text evidence="1">Belongs to the GST superfamily.</text>
</comment>
<dbReference type="PANTHER" id="PTHR44051">
    <property type="entry name" value="GLUTATHIONE S-TRANSFERASE-RELATED"/>
    <property type="match status" value="1"/>
</dbReference>
<dbReference type="SUPFAM" id="SSF47616">
    <property type="entry name" value="GST C-terminal domain-like"/>
    <property type="match status" value="1"/>
</dbReference>
<reference evidence="5" key="1">
    <citation type="submission" date="2016-05" db="EMBL/GenBank/DDBJ databases">
        <title>Comparative genomics of biotechnologically important yeasts.</title>
        <authorList>
            <consortium name="DOE Joint Genome Institute"/>
            <person name="Riley R."/>
            <person name="Haridas S."/>
            <person name="Wolfe K.H."/>
            <person name="Lopes M.R."/>
            <person name="Hittinger C.T."/>
            <person name="Goker M."/>
            <person name="Salamov A."/>
            <person name="Wisecaver J."/>
            <person name="Long T.M."/>
            <person name="Aerts A.L."/>
            <person name="Barry K."/>
            <person name="Choi C."/>
            <person name="Clum A."/>
            <person name="Coughlan A.Y."/>
            <person name="Deshpande S."/>
            <person name="Douglass A.P."/>
            <person name="Hanson S.J."/>
            <person name="Klenk H.-P."/>
            <person name="Labutti K."/>
            <person name="Lapidus A."/>
            <person name="Lindquist E."/>
            <person name="Lipzen A."/>
            <person name="Meier-Kolthoff J.P."/>
            <person name="Ohm R.A."/>
            <person name="Otillar R.P."/>
            <person name="Pangilinan J."/>
            <person name="Peng Y."/>
            <person name="Rokas A."/>
            <person name="Rosa C.A."/>
            <person name="Scheuner C."/>
            <person name="Sibirny A.A."/>
            <person name="Slot J.C."/>
            <person name="Stielow J.B."/>
            <person name="Sun H."/>
            <person name="Kurtzman C.P."/>
            <person name="Blackwell M."/>
            <person name="Grigoriev I.V."/>
            <person name="Jeffries T.W."/>
        </authorList>
    </citation>
    <scope>NUCLEOTIDE SEQUENCE [LARGE SCALE GENOMIC DNA]</scope>
    <source>
        <strain evidence="5">NRRL Y-2460</strain>
    </source>
</reference>
<dbReference type="AlphaFoldDB" id="A0A1E4U1B6"/>
<dbReference type="Proteomes" id="UP000094236">
    <property type="component" value="Unassembled WGS sequence"/>
</dbReference>
<dbReference type="PANTHER" id="PTHR44051:SF8">
    <property type="entry name" value="GLUTATHIONE S-TRANSFERASE GSTA"/>
    <property type="match status" value="1"/>
</dbReference>
<feature type="domain" description="GST N-terminal" evidence="2">
    <location>
        <begin position="13"/>
        <end position="100"/>
    </location>
</feature>
<dbReference type="InterPro" id="IPR004045">
    <property type="entry name" value="Glutathione_S-Trfase_N"/>
</dbReference>
<dbReference type="InterPro" id="IPR004046">
    <property type="entry name" value="GST_C"/>
</dbReference>
<dbReference type="SFLD" id="SFLDG01151">
    <property type="entry name" value="Main.2:_Nu-like"/>
    <property type="match status" value="1"/>
</dbReference>
<evidence type="ECO:0000259" key="3">
    <source>
        <dbReference type="PROSITE" id="PS50405"/>
    </source>
</evidence>
<evidence type="ECO:0000313" key="5">
    <source>
        <dbReference type="Proteomes" id="UP000094236"/>
    </source>
</evidence>
<dbReference type="OrthoDB" id="422574at2759"/>
<dbReference type="SFLD" id="SFLDS00019">
    <property type="entry name" value="Glutathione_Transferase_(cytos"/>
    <property type="match status" value="1"/>
</dbReference>
<evidence type="ECO:0000259" key="2">
    <source>
        <dbReference type="PROSITE" id="PS50404"/>
    </source>
</evidence>
<dbReference type="STRING" id="669874.A0A1E4U1B6"/>
<gene>
    <name evidence="4" type="ORF">PACTADRAFT_185946</name>
</gene>
<dbReference type="Gene3D" id="1.20.1050.10">
    <property type="match status" value="1"/>
</dbReference>
<keyword evidence="5" id="KW-1185">Reference proteome</keyword>
<dbReference type="Gene3D" id="3.40.30.10">
    <property type="entry name" value="Glutaredoxin"/>
    <property type="match status" value="1"/>
</dbReference>
<proteinExistence type="inferred from homology"/>